<dbReference type="AlphaFoldDB" id="A0AAD4SNG3"/>
<dbReference type="PROSITE" id="PS01066">
    <property type="entry name" value="UPP_SYNTHASE"/>
    <property type="match status" value="1"/>
</dbReference>
<dbReference type="NCBIfam" id="TIGR00055">
    <property type="entry name" value="uppS"/>
    <property type="match status" value="1"/>
</dbReference>
<dbReference type="EC" id="2.5.1.-" evidence="2"/>
<comment type="similarity">
    <text evidence="2">Belongs to the UPP synthase family.</text>
</comment>
<organism evidence="3 4">
    <name type="scientific">Papaver atlanticum</name>
    <dbReference type="NCBI Taxonomy" id="357466"/>
    <lineage>
        <taxon>Eukaryota</taxon>
        <taxon>Viridiplantae</taxon>
        <taxon>Streptophyta</taxon>
        <taxon>Embryophyta</taxon>
        <taxon>Tracheophyta</taxon>
        <taxon>Spermatophyta</taxon>
        <taxon>Magnoliopsida</taxon>
        <taxon>Ranunculales</taxon>
        <taxon>Papaveraceae</taxon>
        <taxon>Papaveroideae</taxon>
        <taxon>Papaver</taxon>
    </lineage>
</organism>
<evidence type="ECO:0000256" key="2">
    <source>
        <dbReference type="RuleBase" id="RU363018"/>
    </source>
</evidence>
<reference evidence="3" key="1">
    <citation type="submission" date="2022-04" db="EMBL/GenBank/DDBJ databases">
        <title>A functionally conserved STORR gene fusion in Papaver species that diverged 16.8 million years ago.</title>
        <authorList>
            <person name="Catania T."/>
        </authorList>
    </citation>
    <scope>NUCLEOTIDE SEQUENCE</scope>
    <source>
        <strain evidence="3">S-188037</strain>
    </source>
</reference>
<keyword evidence="1 2" id="KW-0808">Transferase</keyword>
<dbReference type="CDD" id="cd00475">
    <property type="entry name" value="Cis_IPPS"/>
    <property type="match status" value="1"/>
</dbReference>
<dbReference type="HAMAP" id="MF_01139">
    <property type="entry name" value="ISPT"/>
    <property type="match status" value="1"/>
</dbReference>
<dbReference type="Gene3D" id="3.40.1180.10">
    <property type="entry name" value="Decaprenyl diphosphate synthase-like"/>
    <property type="match status" value="1"/>
</dbReference>
<dbReference type="EMBL" id="JAJJMB010009125">
    <property type="protein sequence ID" value="KAI3916148.1"/>
    <property type="molecule type" value="Genomic_DNA"/>
</dbReference>
<comment type="caution">
    <text evidence="3">The sequence shown here is derived from an EMBL/GenBank/DDBJ whole genome shotgun (WGS) entry which is preliminary data.</text>
</comment>
<accession>A0AAD4SNG3</accession>
<dbReference type="SUPFAM" id="SSF64005">
    <property type="entry name" value="Undecaprenyl diphosphate synthase"/>
    <property type="match status" value="1"/>
</dbReference>
<dbReference type="GO" id="GO:0005783">
    <property type="term" value="C:endoplasmic reticulum"/>
    <property type="evidence" value="ECO:0007669"/>
    <property type="project" value="TreeGrafter"/>
</dbReference>
<dbReference type="InterPro" id="IPR036424">
    <property type="entry name" value="UPP_synth-like_sf"/>
</dbReference>
<proteinExistence type="inferred from homology"/>
<sequence>MQTYKMKLTEFFGNLFSFIRKLIFSLLSVGPIPTHISFIMDGNRRYARKHRLSEGAGHRVGFFALMSMLKYCYELKVKYVSVFAFGAENLNRSPKEVKYLMALMEEKIEEILKEESLMSKLGIRIQFIGNLKLLKDTTRAAAERAMAATAKNKNFVVLVCAGYSSVSEIMNAVQKSYEDKRLKLQKLDSSGTGTDQSRVDFDESDPEFGISLSDLERHMHMAAYPEPDILVRTSGATRLSNFLLWQSSQTYLYSPAALWPEISLWHLIWMVLHFQRVPHILEKKKKQATINHNGSHILEEKSATLNHNGLHHY</sequence>
<dbReference type="GO" id="GO:0045547">
    <property type="term" value="F:ditrans,polycis-polyprenyl diphosphate synthase [(2E,6E)-farnesyl diphosphate specific] activity"/>
    <property type="evidence" value="ECO:0007669"/>
    <property type="project" value="TreeGrafter"/>
</dbReference>
<protein>
    <recommendedName>
        <fullName evidence="2">Alkyl transferase</fullName>
        <ecNumber evidence="2">2.5.1.-</ecNumber>
    </recommendedName>
</protein>
<dbReference type="InterPro" id="IPR001441">
    <property type="entry name" value="UPP_synth-like"/>
</dbReference>
<dbReference type="GO" id="GO:0016094">
    <property type="term" value="P:polyprenol biosynthetic process"/>
    <property type="evidence" value="ECO:0007669"/>
    <property type="project" value="TreeGrafter"/>
</dbReference>
<dbReference type="Proteomes" id="UP001202328">
    <property type="component" value="Unassembled WGS sequence"/>
</dbReference>
<evidence type="ECO:0000313" key="3">
    <source>
        <dbReference type="EMBL" id="KAI3916148.1"/>
    </source>
</evidence>
<dbReference type="InterPro" id="IPR018520">
    <property type="entry name" value="UPP_synth-like_CS"/>
</dbReference>
<dbReference type="Pfam" id="PF01255">
    <property type="entry name" value="Prenyltransf"/>
    <property type="match status" value="1"/>
</dbReference>
<keyword evidence="4" id="KW-1185">Reference proteome</keyword>
<name>A0AAD4SNG3_9MAGN</name>
<evidence type="ECO:0000313" key="4">
    <source>
        <dbReference type="Proteomes" id="UP001202328"/>
    </source>
</evidence>
<dbReference type="PANTHER" id="PTHR10291:SF18">
    <property type="entry name" value="DEHYDRODOLICHYL DIPHOSPHATE SYNTHASE CPT3"/>
    <property type="match status" value="1"/>
</dbReference>
<evidence type="ECO:0000256" key="1">
    <source>
        <dbReference type="ARBA" id="ARBA00022679"/>
    </source>
</evidence>
<dbReference type="PANTHER" id="PTHR10291">
    <property type="entry name" value="DEHYDRODOLICHYL DIPHOSPHATE SYNTHASE FAMILY MEMBER"/>
    <property type="match status" value="1"/>
</dbReference>
<gene>
    <name evidence="3" type="ORF">MKW98_004589</name>
</gene>